<keyword evidence="3" id="KW-1185">Reference proteome</keyword>
<dbReference type="NCBIfam" id="NF040945">
    <property type="entry name" value="CCC_membrane"/>
    <property type="match status" value="1"/>
</dbReference>
<dbReference type="RefSeq" id="WP_349241259.1">
    <property type="nucleotide sequence ID" value="NZ_JAVTTO010000002.1"/>
</dbReference>
<feature type="transmembrane region" description="Helical" evidence="1">
    <location>
        <begin position="12"/>
        <end position="40"/>
    </location>
</feature>
<organism evidence="2 3">
    <name type="scientific">Asprobacillus argus</name>
    <dbReference type="NCBI Taxonomy" id="3076534"/>
    <lineage>
        <taxon>Bacteria</taxon>
        <taxon>Pseudomonadati</taxon>
        <taxon>Bacteroidota</taxon>
        <taxon>Flavobacteriia</taxon>
        <taxon>Flavobacteriales</taxon>
        <taxon>Flavobacteriaceae</taxon>
        <taxon>Asprobacillus</taxon>
    </lineage>
</organism>
<keyword evidence="1" id="KW-0812">Transmembrane</keyword>
<reference evidence="2 3" key="1">
    <citation type="submission" date="2023-09" db="EMBL/GenBank/DDBJ databases">
        <title>Novel taxa isolated from Blanes Bay.</title>
        <authorList>
            <person name="Rey-Velasco X."/>
            <person name="Lucena T."/>
        </authorList>
    </citation>
    <scope>NUCLEOTIDE SEQUENCE [LARGE SCALE GENOMIC DNA]</scope>
    <source>
        <strain evidence="2 3">S356</strain>
    </source>
</reference>
<name>A0ABU3LEK4_9FLAO</name>
<dbReference type="Pfam" id="PF07666">
    <property type="entry name" value="MpPF26"/>
    <property type="match status" value="1"/>
</dbReference>
<protein>
    <submittedName>
        <fullName evidence="2">CCC motif membrane protein</fullName>
    </submittedName>
</protein>
<dbReference type="InterPro" id="IPR011655">
    <property type="entry name" value="MpPF26"/>
</dbReference>
<gene>
    <name evidence="2" type="ORF">RQM59_06425</name>
</gene>
<dbReference type="Proteomes" id="UP001257277">
    <property type="component" value="Unassembled WGS sequence"/>
</dbReference>
<keyword evidence="1" id="KW-0472">Membrane</keyword>
<evidence type="ECO:0000313" key="3">
    <source>
        <dbReference type="Proteomes" id="UP001257277"/>
    </source>
</evidence>
<proteinExistence type="predicted"/>
<comment type="caution">
    <text evidence="2">The sequence shown here is derived from an EMBL/GenBank/DDBJ whole genome shotgun (WGS) entry which is preliminary data.</text>
</comment>
<evidence type="ECO:0000256" key="1">
    <source>
        <dbReference type="SAM" id="Phobius"/>
    </source>
</evidence>
<feature type="transmembrane region" description="Helical" evidence="1">
    <location>
        <begin position="66"/>
        <end position="91"/>
    </location>
</feature>
<accession>A0ABU3LEK4</accession>
<evidence type="ECO:0000313" key="2">
    <source>
        <dbReference type="EMBL" id="MDT7832007.1"/>
    </source>
</evidence>
<sequence length="108" mass="11655">MENQTPSNGTASLVLGILSILTCICYGILGLPLGIIAFFLGRGAEREFRKYPDTYTSAGNGTAGKILGIIGIVLNLIMILMILWALSLIGWDALGDPDLMRERLESLQ</sequence>
<dbReference type="EMBL" id="JAVTTO010000002">
    <property type="protein sequence ID" value="MDT7832007.1"/>
    <property type="molecule type" value="Genomic_DNA"/>
</dbReference>
<keyword evidence="1" id="KW-1133">Transmembrane helix</keyword>